<protein>
    <submittedName>
        <fullName evidence="3">Glycosyltransferase EpsF</fullName>
    </submittedName>
</protein>
<sequence length="377" mass="42689">MNDSIRVLHVVPSLNRAAGVARFVRNMEQYHDEKRVHYDFLHHSTRDGIYMHDRRYDEELKASGCEVFTVNYASDDLRRFIREVREVFARVGSTYDIVHCHMPNAAFCVLREAERCGVSNRILHSHLNNSSDQFLHRLRNMPLNAIGKKYTTDRIACSEDAGRFLFGSKPFTVVNNGIPLDHFVFSSDARASLRAEFGIGENDYVVGCVGRFVKQKNYPFAVAVFRQILNVAPDTRLVILGDGADRTDLERSIAEAGVANQVILPGVRTDVDRFYSMFDVFLMPSLYEGLPVSAVEAQAAGLPCMYSDNVPRETDITGTGTFLSLDADIDEWTKTLENAFNRGRLTDNPVLLEQRGYSAKANAELLMQHYERLMESK</sequence>
<dbReference type="SUPFAM" id="SSF53756">
    <property type="entry name" value="UDP-Glycosyltransferase/glycogen phosphorylase"/>
    <property type="match status" value="1"/>
</dbReference>
<feature type="domain" description="Glycosyl transferase family 1" evidence="2">
    <location>
        <begin position="192"/>
        <end position="337"/>
    </location>
</feature>
<evidence type="ECO:0000259" key="2">
    <source>
        <dbReference type="Pfam" id="PF00534"/>
    </source>
</evidence>
<keyword evidence="1" id="KW-0808">Transferase</keyword>
<dbReference type="RefSeq" id="WP_174767773.1">
    <property type="nucleotide sequence ID" value="NZ_CABWJV010000004.1"/>
</dbReference>
<organism evidence="3 4">
    <name type="scientific">Bifidobacterium pseudocatenulatum</name>
    <dbReference type="NCBI Taxonomy" id="28026"/>
    <lineage>
        <taxon>Bacteria</taxon>
        <taxon>Bacillati</taxon>
        <taxon>Actinomycetota</taxon>
        <taxon>Actinomycetes</taxon>
        <taxon>Bifidobacteriales</taxon>
        <taxon>Bifidobacteriaceae</taxon>
        <taxon>Bifidobacterium</taxon>
    </lineage>
</organism>
<dbReference type="InterPro" id="IPR001296">
    <property type="entry name" value="Glyco_trans_1"/>
</dbReference>
<proteinExistence type="predicted"/>
<comment type="caution">
    <text evidence="3">The sequence shown here is derived from an EMBL/GenBank/DDBJ whole genome shotgun (WGS) entry which is preliminary data.</text>
</comment>
<dbReference type="PANTHER" id="PTHR45947">
    <property type="entry name" value="SULFOQUINOVOSYL TRANSFERASE SQD2"/>
    <property type="match status" value="1"/>
</dbReference>
<reference evidence="3 4" key="1">
    <citation type="submission" date="2019-10" db="EMBL/GenBank/DDBJ databases">
        <authorList>
            <consortium name="Melissa Lawson"/>
            <person name="O'neill I."/>
        </authorList>
    </citation>
    <scope>NUCLEOTIDE SEQUENCE [LARGE SCALE GENOMIC DNA]</scope>
    <source>
        <strain evidence="3">LH_658</strain>
    </source>
</reference>
<dbReference type="Proteomes" id="UP000494211">
    <property type="component" value="Unassembled WGS sequence"/>
</dbReference>
<dbReference type="PANTHER" id="PTHR45947:SF3">
    <property type="entry name" value="SULFOQUINOVOSYL TRANSFERASE SQD2"/>
    <property type="match status" value="1"/>
</dbReference>
<name>A0ABY6YD40_BIFPS</name>
<accession>A0ABY6YD40</accession>
<evidence type="ECO:0000313" key="4">
    <source>
        <dbReference type="Proteomes" id="UP000494211"/>
    </source>
</evidence>
<gene>
    <name evidence="3" type="primary">epsF_3</name>
    <name evidence="3" type="ORF">BIFLH658_01590</name>
</gene>
<dbReference type="EMBL" id="CABWJV010000004">
    <property type="protein sequence ID" value="VWQ23879.1"/>
    <property type="molecule type" value="Genomic_DNA"/>
</dbReference>
<evidence type="ECO:0000313" key="3">
    <source>
        <dbReference type="EMBL" id="VWQ23879.1"/>
    </source>
</evidence>
<dbReference type="InterPro" id="IPR050194">
    <property type="entry name" value="Glycosyltransferase_grp1"/>
</dbReference>
<evidence type="ECO:0000256" key="1">
    <source>
        <dbReference type="ARBA" id="ARBA00022679"/>
    </source>
</evidence>
<dbReference type="Pfam" id="PF00534">
    <property type="entry name" value="Glycos_transf_1"/>
    <property type="match status" value="1"/>
</dbReference>
<keyword evidence="4" id="KW-1185">Reference proteome</keyword>
<dbReference type="Gene3D" id="3.40.50.2000">
    <property type="entry name" value="Glycogen Phosphorylase B"/>
    <property type="match status" value="2"/>
</dbReference>